<dbReference type="InterPro" id="IPR051151">
    <property type="entry name" value="Group_II_Decarboxylase"/>
</dbReference>
<evidence type="ECO:0000256" key="1">
    <source>
        <dbReference type="ARBA" id="ARBA00001933"/>
    </source>
</evidence>
<evidence type="ECO:0000256" key="7">
    <source>
        <dbReference type="RuleBase" id="RU000382"/>
    </source>
</evidence>
<keyword evidence="5 7" id="KW-0456">Lyase</keyword>
<dbReference type="GO" id="GO:0030170">
    <property type="term" value="F:pyridoxal phosphate binding"/>
    <property type="evidence" value="ECO:0007669"/>
    <property type="project" value="InterPro"/>
</dbReference>
<dbReference type="RefSeq" id="WP_202858590.1">
    <property type="nucleotide sequence ID" value="NZ_JAEUGD010000066.1"/>
</dbReference>
<keyword evidence="8" id="KW-0808">Transferase</keyword>
<dbReference type="InterPro" id="IPR002129">
    <property type="entry name" value="PyrdxlP-dep_de-COase"/>
</dbReference>
<dbReference type="InterPro" id="IPR015421">
    <property type="entry name" value="PyrdxlP-dep_Trfase_major"/>
</dbReference>
<organism evidence="8 9">
    <name type="scientific">Fulvivirga marina</name>
    <dbReference type="NCBI Taxonomy" id="2494733"/>
    <lineage>
        <taxon>Bacteria</taxon>
        <taxon>Pseudomonadati</taxon>
        <taxon>Bacteroidota</taxon>
        <taxon>Cytophagia</taxon>
        <taxon>Cytophagales</taxon>
        <taxon>Fulvivirgaceae</taxon>
        <taxon>Fulvivirga</taxon>
    </lineage>
</organism>
<dbReference type="Pfam" id="PF00282">
    <property type="entry name" value="Pyridoxal_deC"/>
    <property type="match status" value="1"/>
</dbReference>
<evidence type="ECO:0000313" key="8">
    <source>
        <dbReference type="EMBL" id="MBL6449057.1"/>
    </source>
</evidence>
<comment type="caution">
    <text evidence="8">The sequence shown here is derived from an EMBL/GenBank/DDBJ whole genome shotgun (WGS) entry which is preliminary data.</text>
</comment>
<keyword evidence="4 6" id="KW-0663">Pyridoxal phosphate</keyword>
<accession>A0A937KDV8</accession>
<evidence type="ECO:0000256" key="3">
    <source>
        <dbReference type="ARBA" id="ARBA00022793"/>
    </source>
</evidence>
<keyword evidence="9" id="KW-1185">Reference proteome</keyword>
<evidence type="ECO:0000256" key="5">
    <source>
        <dbReference type="ARBA" id="ARBA00023239"/>
    </source>
</evidence>
<dbReference type="AlphaFoldDB" id="A0A937KDV8"/>
<evidence type="ECO:0000256" key="2">
    <source>
        <dbReference type="ARBA" id="ARBA00009533"/>
    </source>
</evidence>
<dbReference type="Gene3D" id="3.40.640.10">
    <property type="entry name" value="Type I PLP-dependent aspartate aminotransferase-like (Major domain)"/>
    <property type="match status" value="1"/>
</dbReference>
<dbReference type="GO" id="GO:0008483">
    <property type="term" value="F:transaminase activity"/>
    <property type="evidence" value="ECO:0007669"/>
    <property type="project" value="UniProtKB-KW"/>
</dbReference>
<keyword evidence="3" id="KW-0210">Decarboxylase</keyword>
<sequence length="405" mass="45796">MRIWKKLTHGEIQARVFGALKQNINYYDANILGIPASHLDNKVFYLDAPFLDNAPYLSTLIHNPNHIGCHTLGKSESFFKGTQEIEKELIRICSEEILKGTSDDFDGYVASGGTEANMQAIWIYRNYFKRELGAKQEEISILCSEDSHYSTSKAANVLNINIAYTTVDENNRTLSKQAVLQTIKAQQEKGYKYFIVIANMMTTMFGSVDDVELYTSSLDELGCKYKLHIDGAYGGFFFPFSTDIHLLNFSNPKVDSITLDAHKMLQAPYGTGIFLCRKGLISYANTKEASYVEGEDFTLIGSRSGANAIAVWMILMTYGPYGWKEKILVLLNRADWLCNRLNEKNITHYRQRGSNIVTIKSSDIKAGIAKKYGLVPDNHKNPKWFKVVIMEHVTIEKLEPLVSEL</sequence>
<evidence type="ECO:0000256" key="6">
    <source>
        <dbReference type="PIRSR" id="PIRSR602129-50"/>
    </source>
</evidence>
<evidence type="ECO:0000256" key="4">
    <source>
        <dbReference type="ARBA" id="ARBA00022898"/>
    </source>
</evidence>
<reference evidence="8" key="1">
    <citation type="submission" date="2021-01" db="EMBL/GenBank/DDBJ databases">
        <title>Fulvivirga kasyanovii gen. nov., sp nov., a novel member of the phylum Bacteroidetes isolated from seawater in a mussel farm.</title>
        <authorList>
            <person name="Zhao L.-H."/>
            <person name="Wang Z.-J."/>
        </authorList>
    </citation>
    <scope>NUCLEOTIDE SEQUENCE</scope>
    <source>
        <strain evidence="8">29W222</strain>
    </source>
</reference>
<dbReference type="InterPro" id="IPR015422">
    <property type="entry name" value="PyrdxlP-dep_Trfase_small"/>
</dbReference>
<dbReference type="SUPFAM" id="SSF53383">
    <property type="entry name" value="PLP-dependent transferases"/>
    <property type="match status" value="1"/>
</dbReference>
<feature type="modified residue" description="N6-(pyridoxal phosphate)lysine" evidence="6">
    <location>
        <position position="263"/>
    </location>
</feature>
<keyword evidence="8" id="KW-0032">Aminotransferase</keyword>
<dbReference type="GO" id="GO:0019752">
    <property type="term" value="P:carboxylic acid metabolic process"/>
    <property type="evidence" value="ECO:0007669"/>
    <property type="project" value="InterPro"/>
</dbReference>
<dbReference type="InterPro" id="IPR015424">
    <property type="entry name" value="PyrdxlP-dep_Trfase"/>
</dbReference>
<dbReference type="PANTHER" id="PTHR46101:SF18">
    <property type="entry name" value="HISTIDINE DECARBOXYLASE"/>
    <property type="match status" value="1"/>
</dbReference>
<gene>
    <name evidence="8" type="ORF">JMN32_22285</name>
</gene>
<proteinExistence type="inferred from homology"/>
<evidence type="ECO:0000313" key="9">
    <source>
        <dbReference type="Proteomes" id="UP000614216"/>
    </source>
</evidence>
<name>A0A937KDV8_9BACT</name>
<protein>
    <submittedName>
        <fullName evidence="8">Aspartate aminotransferase family protein</fullName>
    </submittedName>
</protein>
<comment type="cofactor">
    <cofactor evidence="1 6 7">
        <name>pyridoxal 5'-phosphate</name>
        <dbReference type="ChEBI" id="CHEBI:597326"/>
    </cofactor>
</comment>
<comment type="similarity">
    <text evidence="2 7">Belongs to the group II decarboxylase family.</text>
</comment>
<dbReference type="EMBL" id="JAEUGD010000066">
    <property type="protein sequence ID" value="MBL6449057.1"/>
    <property type="molecule type" value="Genomic_DNA"/>
</dbReference>
<dbReference type="GO" id="GO:0016831">
    <property type="term" value="F:carboxy-lyase activity"/>
    <property type="evidence" value="ECO:0007669"/>
    <property type="project" value="UniProtKB-KW"/>
</dbReference>
<dbReference type="PANTHER" id="PTHR46101">
    <property type="match status" value="1"/>
</dbReference>
<dbReference type="Gene3D" id="3.90.1150.10">
    <property type="entry name" value="Aspartate Aminotransferase, domain 1"/>
    <property type="match status" value="1"/>
</dbReference>
<dbReference type="Proteomes" id="UP000614216">
    <property type="component" value="Unassembled WGS sequence"/>
</dbReference>